<proteinExistence type="predicted"/>
<name>A0A5J4WN87_9EUKA</name>
<evidence type="ECO:0000313" key="2">
    <source>
        <dbReference type="Proteomes" id="UP000324800"/>
    </source>
</evidence>
<protein>
    <submittedName>
        <fullName evidence="1">Uncharacterized protein</fullName>
    </submittedName>
</protein>
<dbReference type="Proteomes" id="UP000324800">
    <property type="component" value="Unassembled WGS sequence"/>
</dbReference>
<evidence type="ECO:0000313" key="1">
    <source>
        <dbReference type="EMBL" id="KAA6395855.1"/>
    </source>
</evidence>
<dbReference type="EMBL" id="SNRW01001578">
    <property type="protein sequence ID" value="KAA6395855.1"/>
    <property type="molecule type" value="Genomic_DNA"/>
</dbReference>
<dbReference type="AlphaFoldDB" id="A0A5J4WN87"/>
<feature type="non-terminal residue" evidence="1">
    <location>
        <position position="75"/>
    </location>
</feature>
<comment type="caution">
    <text evidence="1">The sequence shown here is derived from an EMBL/GenBank/DDBJ whole genome shotgun (WGS) entry which is preliminary data.</text>
</comment>
<gene>
    <name evidence="1" type="ORF">EZS28_008626</name>
</gene>
<reference evidence="1 2" key="1">
    <citation type="submission" date="2019-03" db="EMBL/GenBank/DDBJ databases">
        <title>Single cell metagenomics reveals metabolic interactions within the superorganism composed of flagellate Streblomastix strix and complex community of Bacteroidetes bacteria on its surface.</title>
        <authorList>
            <person name="Treitli S.C."/>
            <person name="Kolisko M."/>
            <person name="Husnik F."/>
            <person name="Keeling P."/>
            <person name="Hampl V."/>
        </authorList>
    </citation>
    <scope>NUCLEOTIDE SEQUENCE [LARGE SCALE GENOMIC DNA]</scope>
    <source>
        <strain evidence="1">ST1C</strain>
    </source>
</reference>
<sequence>MTKNNQQMNEIESQLMELMTMETMINLITHWNTSISLTETMDSERMTVGRSYKLLSMEKRIPRSISQKYPLTFHL</sequence>
<accession>A0A5J4WN87</accession>
<organism evidence="1 2">
    <name type="scientific">Streblomastix strix</name>
    <dbReference type="NCBI Taxonomy" id="222440"/>
    <lineage>
        <taxon>Eukaryota</taxon>
        <taxon>Metamonada</taxon>
        <taxon>Preaxostyla</taxon>
        <taxon>Oxymonadida</taxon>
        <taxon>Streblomastigidae</taxon>
        <taxon>Streblomastix</taxon>
    </lineage>
</organism>